<dbReference type="AlphaFoldDB" id="A0A1S1H7U9"/>
<gene>
    <name evidence="9" type="primary">csbB</name>
    <name evidence="9" type="ORF">BHE75_00177</name>
</gene>
<evidence type="ECO:0000256" key="5">
    <source>
        <dbReference type="ARBA" id="ARBA00022989"/>
    </source>
</evidence>
<keyword evidence="6 7" id="KW-0472">Membrane</keyword>
<comment type="subcellular location">
    <subcellularLocation>
        <location evidence="1">Membrane</location>
        <topology evidence="1">Multi-pass membrane protein</topology>
    </subcellularLocation>
</comment>
<dbReference type="InterPro" id="IPR001173">
    <property type="entry name" value="Glyco_trans_2-like"/>
</dbReference>
<evidence type="ECO:0000256" key="1">
    <source>
        <dbReference type="ARBA" id="ARBA00004141"/>
    </source>
</evidence>
<sequence>MTAAVGAPLWPGPENEAVPELSIVIPCFNEEENVRAIHAAVKAEAERHARSHEIIFIDNKSTDHTRALLRQICAEDGATRAIFNNRNYGQMRSPTHAIYQATGRAVIGMCADFQDPPAMIGEFMRLWRGGAEVVLGQRRSERASPLTRFIRAAGYGFLGRFADYPVIPGATGFGLFSRDVVDALATWNEPEPFFRGMVVEGGFRIAIVPFDRPERAAGETKNNLRALADFAISGIAGSSKSLLRWPIKGSIYAGLATALLLGGALAAHLADGPGWALLFLAAQAGMFAVLLLFLGLIGEQVRMISERTRNVPLVIEEARLNFPAGRRAPVDRRQFGTEEA</sequence>
<dbReference type="Gene3D" id="3.90.550.10">
    <property type="entry name" value="Spore Coat Polysaccharide Biosynthesis Protein SpsA, Chain A"/>
    <property type="match status" value="1"/>
</dbReference>
<evidence type="ECO:0000259" key="8">
    <source>
        <dbReference type="Pfam" id="PF00535"/>
    </source>
</evidence>
<dbReference type="Pfam" id="PF00535">
    <property type="entry name" value="Glycos_transf_2"/>
    <property type="match status" value="1"/>
</dbReference>
<protein>
    <submittedName>
        <fullName evidence="9">Putative glycosyltransferase CsbB</fullName>
        <ecNumber evidence="9">2.4.-.-</ecNumber>
    </submittedName>
</protein>
<dbReference type="OrthoDB" id="9807795at2"/>
<evidence type="ECO:0000256" key="6">
    <source>
        <dbReference type="ARBA" id="ARBA00023136"/>
    </source>
</evidence>
<name>A0A1S1H7U9_9SPHN</name>
<dbReference type="SUPFAM" id="SSF53448">
    <property type="entry name" value="Nucleotide-diphospho-sugar transferases"/>
    <property type="match status" value="1"/>
</dbReference>
<keyword evidence="5 7" id="KW-1133">Transmembrane helix</keyword>
<evidence type="ECO:0000256" key="2">
    <source>
        <dbReference type="ARBA" id="ARBA00022676"/>
    </source>
</evidence>
<feature type="transmembrane region" description="Helical" evidence="7">
    <location>
        <begin position="249"/>
        <end position="269"/>
    </location>
</feature>
<keyword evidence="4 7" id="KW-0812">Transmembrane</keyword>
<dbReference type="Proteomes" id="UP000179467">
    <property type="component" value="Unassembled WGS sequence"/>
</dbReference>
<organism evidence="9 10">
    <name type="scientific">Edaphosphingomonas haloaromaticamans</name>
    <dbReference type="NCBI Taxonomy" id="653954"/>
    <lineage>
        <taxon>Bacteria</taxon>
        <taxon>Pseudomonadati</taxon>
        <taxon>Pseudomonadota</taxon>
        <taxon>Alphaproteobacteria</taxon>
        <taxon>Sphingomonadales</taxon>
        <taxon>Rhizorhabdaceae</taxon>
        <taxon>Edaphosphingomonas</taxon>
    </lineage>
</organism>
<reference evidence="9 10" key="1">
    <citation type="submission" date="2016-09" db="EMBL/GenBank/DDBJ databases">
        <title>Metabolic pathway, cell adaptation mechanisms and a novel monoxygenase revealed through proteogenomic-transcription analysis of a Sphingomonas haloaromaticamans strain degrading the fungicide ortho-phenylphenol.</title>
        <authorList>
            <person name="Perruchon C."/>
            <person name="Papadopoulou E.S."/>
            <person name="Rousidou C."/>
            <person name="Vasileiadis S."/>
            <person name="Tanou G."/>
            <person name="Amoutzias G."/>
            <person name="Molassiotis A."/>
            <person name="Karpouzas D.G."/>
        </authorList>
    </citation>
    <scope>NUCLEOTIDE SEQUENCE [LARGE SCALE GENOMIC DNA]</scope>
    <source>
        <strain evidence="9 10">P3</strain>
    </source>
</reference>
<dbReference type="InterPro" id="IPR029044">
    <property type="entry name" value="Nucleotide-diphossugar_trans"/>
</dbReference>
<accession>A0A1S1H7U9</accession>
<evidence type="ECO:0000256" key="4">
    <source>
        <dbReference type="ARBA" id="ARBA00022692"/>
    </source>
</evidence>
<dbReference type="GO" id="GO:0016757">
    <property type="term" value="F:glycosyltransferase activity"/>
    <property type="evidence" value="ECO:0007669"/>
    <property type="project" value="UniProtKB-KW"/>
</dbReference>
<dbReference type="PANTHER" id="PTHR48090">
    <property type="entry name" value="UNDECAPRENYL-PHOSPHATE 4-DEOXY-4-FORMAMIDO-L-ARABINOSE TRANSFERASE-RELATED"/>
    <property type="match status" value="1"/>
</dbReference>
<evidence type="ECO:0000313" key="9">
    <source>
        <dbReference type="EMBL" id="OHT18208.1"/>
    </source>
</evidence>
<keyword evidence="10" id="KW-1185">Reference proteome</keyword>
<evidence type="ECO:0000313" key="10">
    <source>
        <dbReference type="Proteomes" id="UP000179467"/>
    </source>
</evidence>
<dbReference type="EC" id="2.4.-.-" evidence="9"/>
<keyword evidence="3 9" id="KW-0808">Transferase</keyword>
<dbReference type="RefSeq" id="WP_070931745.1">
    <property type="nucleotide sequence ID" value="NZ_MIPT01000001.1"/>
</dbReference>
<dbReference type="GO" id="GO:0005886">
    <property type="term" value="C:plasma membrane"/>
    <property type="evidence" value="ECO:0007669"/>
    <property type="project" value="TreeGrafter"/>
</dbReference>
<dbReference type="EMBL" id="MIPT01000001">
    <property type="protein sequence ID" value="OHT18208.1"/>
    <property type="molecule type" value="Genomic_DNA"/>
</dbReference>
<dbReference type="PANTHER" id="PTHR48090:SF1">
    <property type="entry name" value="PROPHAGE BACTOPRENOL GLUCOSYL TRANSFERASE HOMOLOG"/>
    <property type="match status" value="1"/>
</dbReference>
<feature type="domain" description="Glycosyltransferase 2-like" evidence="8">
    <location>
        <begin position="22"/>
        <end position="181"/>
    </location>
</feature>
<dbReference type="CDD" id="cd04187">
    <property type="entry name" value="DPM1_like_bac"/>
    <property type="match status" value="1"/>
</dbReference>
<dbReference type="InterPro" id="IPR050256">
    <property type="entry name" value="Glycosyltransferase_2"/>
</dbReference>
<feature type="transmembrane region" description="Helical" evidence="7">
    <location>
        <begin position="275"/>
        <end position="297"/>
    </location>
</feature>
<evidence type="ECO:0000256" key="7">
    <source>
        <dbReference type="SAM" id="Phobius"/>
    </source>
</evidence>
<comment type="caution">
    <text evidence="9">The sequence shown here is derived from an EMBL/GenBank/DDBJ whole genome shotgun (WGS) entry which is preliminary data.</text>
</comment>
<evidence type="ECO:0000256" key="3">
    <source>
        <dbReference type="ARBA" id="ARBA00022679"/>
    </source>
</evidence>
<proteinExistence type="predicted"/>
<keyword evidence="2 9" id="KW-0328">Glycosyltransferase</keyword>